<dbReference type="AlphaFoldDB" id="A0A8J7HV13"/>
<dbReference type="EMBL" id="JAECZC010000090">
    <property type="protein sequence ID" value="MBH8566307.1"/>
    <property type="molecule type" value="Genomic_DNA"/>
</dbReference>
<sequence>ALNMVGLVVWCLEENENAVTFYRAMGGMDVAEGMEEFGGRALKKLGFVWRN</sequence>
<protein>
    <recommendedName>
        <fullName evidence="3">GNAT family N-acetyltransferase</fullName>
    </recommendedName>
</protein>
<keyword evidence="2" id="KW-1185">Reference proteome</keyword>
<evidence type="ECO:0008006" key="3">
    <source>
        <dbReference type="Google" id="ProtNLM"/>
    </source>
</evidence>
<evidence type="ECO:0000313" key="1">
    <source>
        <dbReference type="EMBL" id="MBH8566307.1"/>
    </source>
</evidence>
<evidence type="ECO:0000313" key="2">
    <source>
        <dbReference type="Proteomes" id="UP000632766"/>
    </source>
</evidence>
<feature type="non-terminal residue" evidence="1">
    <location>
        <position position="1"/>
    </location>
</feature>
<accession>A0A8J7HV13</accession>
<name>A0A8J7HV13_9NOST</name>
<reference evidence="1 2" key="1">
    <citation type="journal article" date="2021" name="Int. J. Syst. Evol. Microbiol.">
        <title>Amazonocrinis nigriterrae gen. nov., sp. nov., Atlanticothrix silvestris gen. nov., sp. nov. and Dendronalium phyllosphericum gen. nov., sp. nov., nostocacean cyanobacteria from Brazilian environments.</title>
        <authorList>
            <person name="Alvarenga D.O."/>
            <person name="Andreote A.P.D."/>
            <person name="Branco L.H.Z."/>
            <person name="Delbaje E."/>
            <person name="Cruz R.B."/>
            <person name="Varani A.M."/>
            <person name="Fiore M.F."/>
        </authorList>
    </citation>
    <scope>NUCLEOTIDE SEQUENCE [LARGE SCALE GENOMIC DNA]</scope>
    <source>
        <strain evidence="1 2">CENA67</strain>
    </source>
</reference>
<dbReference type="Proteomes" id="UP000632766">
    <property type="component" value="Unassembled WGS sequence"/>
</dbReference>
<comment type="caution">
    <text evidence="1">The sequence shown here is derived from an EMBL/GenBank/DDBJ whole genome shotgun (WGS) entry which is preliminary data.</text>
</comment>
<gene>
    <name evidence="1" type="ORF">I8748_29830</name>
</gene>
<organism evidence="1 2">
    <name type="scientific">Amazonocrinis nigriterrae CENA67</name>
    <dbReference type="NCBI Taxonomy" id="2794033"/>
    <lineage>
        <taxon>Bacteria</taxon>
        <taxon>Bacillati</taxon>
        <taxon>Cyanobacteriota</taxon>
        <taxon>Cyanophyceae</taxon>
        <taxon>Nostocales</taxon>
        <taxon>Nostocaceae</taxon>
        <taxon>Amazonocrinis</taxon>
        <taxon>Amazonocrinis nigriterrae</taxon>
    </lineage>
</organism>
<proteinExistence type="predicted"/>